<dbReference type="EMBL" id="JAVDVI010000018">
    <property type="protein sequence ID" value="MDR6969290.1"/>
    <property type="molecule type" value="Genomic_DNA"/>
</dbReference>
<dbReference type="Gene3D" id="3.40.50.150">
    <property type="entry name" value="Vaccinia Virus protein VP39"/>
    <property type="match status" value="1"/>
</dbReference>
<dbReference type="PROSITE" id="PS50123">
    <property type="entry name" value="CHER"/>
    <property type="match status" value="1"/>
</dbReference>
<evidence type="ECO:0000259" key="10">
    <source>
        <dbReference type="PROSITE" id="PS50123"/>
    </source>
</evidence>
<dbReference type="InterPro" id="IPR036097">
    <property type="entry name" value="HisK_dim/P_sf"/>
</dbReference>
<evidence type="ECO:0000256" key="5">
    <source>
        <dbReference type="ARBA" id="ARBA00022691"/>
    </source>
</evidence>
<dbReference type="PANTHER" id="PTHR24422:SF10">
    <property type="entry name" value="CHEMOTAXIS PROTEIN METHYLTRANSFERASE 2"/>
    <property type="match status" value="1"/>
</dbReference>
<dbReference type="InterPro" id="IPR000673">
    <property type="entry name" value="Sig_transdc_resp-reg_Me-estase"/>
</dbReference>
<dbReference type="InterPro" id="IPR003594">
    <property type="entry name" value="HATPase_dom"/>
</dbReference>
<dbReference type="Pfam" id="PF00512">
    <property type="entry name" value="HisKA"/>
    <property type="match status" value="1"/>
</dbReference>
<dbReference type="Gene3D" id="1.10.287.130">
    <property type="match status" value="1"/>
</dbReference>
<dbReference type="SUPFAM" id="SSF53335">
    <property type="entry name" value="S-adenosyl-L-methionine-dependent methyltransferases"/>
    <property type="match status" value="1"/>
</dbReference>
<evidence type="ECO:0000259" key="9">
    <source>
        <dbReference type="PROSITE" id="PS50122"/>
    </source>
</evidence>
<dbReference type="SUPFAM" id="SSF52738">
    <property type="entry name" value="Methylesterase CheB, C-terminal domain"/>
    <property type="match status" value="1"/>
</dbReference>
<protein>
    <submittedName>
        <fullName evidence="11">Two-component system CheB/CheR fusion protein</fullName>
        <ecNumber evidence="11">2.1.1.80</ecNumber>
        <ecNumber evidence="11">3.1.1.61</ecNumber>
    </submittedName>
</protein>
<dbReference type="PANTHER" id="PTHR24422">
    <property type="entry name" value="CHEMOTAXIS PROTEIN METHYLTRANSFERASE"/>
    <property type="match status" value="1"/>
</dbReference>
<name>A0ABU1TTU3_9FLAO</name>
<dbReference type="Proteomes" id="UP001255185">
    <property type="component" value="Unassembled WGS sequence"/>
</dbReference>
<dbReference type="InterPro" id="IPR005467">
    <property type="entry name" value="His_kinase_dom"/>
</dbReference>
<dbReference type="InterPro" id="IPR036890">
    <property type="entry name" value="HATPase_C_sf"/>
</dbReference>
<dbReference type="InterPro" id="IPR035909">
    <property type="entry name" value="CheB_C"/>
</dbReference>
<dbReference type="InterPro" id="IPR036804">
    <property type="entry name" value="CheR_N_sf"/>
</dbReference>
<dbReference type="SUPFAM" id="SSF47757">
    <property type="entry name" value="Chemotaxis receptor methyltransferase CheR, N-terminal domain"/>
    <property type="match status" value="1"/>
</dbReference>
<dbReference type="InterPro" id="IPR029063">
    <property type="entry name" value="SAM-dependent_MTases_sf"/>
</dbReference>
<dbReference type="EC" id="3.1.1.61" evidence="11"/>
<evidence type="ECO:0000256" key="6">
    <source>
        <dbReference type="PROSITE-ProRule" id="PRU00050"/>
    </source>
</evidence>
<feature type="domain" description="CheB-type methylesterase" evidence="9">
    <location>
        <begin position="11"/>
        <end position="194"/>
    </location>
</feature>
<dbReference type="InterPro" id="IPR003661">
    <property type="entry name" value="HisK_dim/P_dom"/>
</dbReference>
<dbReference type="PROSITE" id="PS50122">
    <property type="entry name" value="CHEB"/>
    <property type="match status" value="1"/>
</dbReference>
<organism evidence="11 12">
    <name type="scientific">Flavobacterium arsenatis</name>
    <dbReference type="NCBI Taxonomy" id="1484332"/>
    <lineage>
        <taxon>Bacteria</taxon>
        <taxon>Pseudomonadati</taxon>
        <taxon>Bacteroidota</taxon>
        <taxon>Flavobacteriia</taxon>
        <taxon>Flavobacteriales</taxon>
        <taxon>Flavobacteriaceae</taxon>
        <taxon>Flavobacterium</taxon>
    </lineage>
</organism>
<dbReference type="Gene3D" id="3.30.450.20">
    <property type="entry name" value="PAS domain"/>
    <property type="match status" value="1"/>
</dbReference>
<keyword evidence="6" id="KW-0145">Chemotaxis</keyword>
<evidence type="ECO:0000256" key="2">
    <source>
        <dbReference type="ARBA" id="ARBA00001541"/>
    </source>
</evidence>
<dbReference type="SUPFAM" id="SSF55874">
    <property type="entry name" value="ATPase domain of HSP90 chaperone/DNA topoisomerase II/histidine kinase"/>
    <property type="match status" value="1"/>
</dbReference>
<keyword evidence="7" id="KW-0175">Coiled coil</keyword>
<dbReference type="SMART" id="SM00387">
    <property type="entry name" value="HATPase_c"/>
    <property type="match status" value="1"/>
</dbReference>
<comment type="catalytic activity">
    <reaction evidence="2">
        <text>L-glutamyl-[protein] + S-adenosyl-L-methionine = [protein]-L-glutamate 5-O-methyl ester + S-adenosyl-L-homocysteine</text>
        <dbReference type="Rhea" id="RHEA:24452"/>
        <dbReference type="Rhea" id="RHEA-COMP:10208"/>
        <dbReference type="Rhea" id="RHEA-COMP:10311"/>
        <dbReference type="ChEBI" id="CHEBI:29973"/>
        <dbReference type="ChEBI" id="CHEBI:57856"/>
        <dbReference type="ChEBI" id="CHEBI:59789"/>
        <dbReference type="ChEBI" id="CHEBI:82795"/>
        <dbReference type="EC" id="2.1.1.80"/>
    </reaction>
</comment>
<dbReference type="InterPro" id="IPR022641">
    <property type="entry name" value="CheR_N"/>
</dbReference>
<proteinExistence type="predicted"/>
<dbReference type="GO" id="GO:0032259">
    <property type="term" value="P:methylation"/>
    <property type="evidence" value="ECO:0007669"/>
    <property type="project" value="UniProtKB-KW"/>
</dbReference>
<keyword evidence="12" id="KW-1185">Reference proteome</keyword>
<comment type="catalytic activity">
    <reaction evidence="1">
        <text>ATP + protein L-histidine = ADP + protein N-phospho-L-histidine.</text>
        <dbReference type="EC" id="2.7.13.3"/>
    </reaction>
</comment>
<dbReference type="Pfam" id="PF01739">
    <property type="entry name" value="CheR"/>
    <property type="match status" value="1"/>
</dbReference>
<dbReference type="GO" id="GO:0008983">
    <property type="term" value="F:protein-glutamate O-methyltransferase activity"/>
    <property type="evidence" value="ECO:0007669"/>
    <property type="project" value="UniProtKB-EC"/>
</dbReference>
<keyword evidence="5" id="KW-0949">S-adenosyl-L-methionine</keyword>
<dbReference type="EC" id="2.1.1.80" evidence="11"/>
<comment type="caution">
    <text evidence="11">The sequence shown here is derived from an EMBL/GenBank/DDBJ whole genome shotgun (WGS) entry which is preliminary data.</text>
</comment>
<evidence type="ECO:0000313" key="12">
    <source>
        <dbReference type="Proteomes" id="UP001255185"/>
    </source>
</evidence>
<dbReference type="InterPro" id="IPR022642">
    <property type="entry name" value="CheR_C"/>
</dbReference>
<dbReference type="GO" id="GO:0008984">
    <property type="term" value="F:protein-glutamate methylesterase activity"/>
    <property type="evidence" value="ECO:0007669"/>
    <property type="project" value="UniProtKB-EC"/>
</dbReference>
<dbReference type="SMART" id="SM00138">
    <property type="entry name" value="MeTrc"/>
    <property type="match status" value="1"/>
</dbReference>
<dbReference type="SUPFAM" id="SSF47384">
    <property type="entry name" value="Homodimeric domain of signal transducing histidine kinase"/>
    <property type="match status" value="1"/>
</dbReference>
<dbReference type="Gene3D" id="1.10.155.10">
    <property type="entry name" value="Chemotaxis receptor methyltransferase CheR, N-terminal domain"/>
    <property type="match status" value="1"/>
</dbReference>
<feature type="active site" evidence="6">
    <location>
        <position position="142"/>
    </location>
</feature>
<keyword evidence="6 11" id="KW-0378">Hydrolase</keyword>
<feature type="active site" evidence="6">
    <location>
        <position position="23"/>
    </location>
</feature>
<evidence type="ECO:0000256" key="7">
    <source>
        <dbReference type="SAM" id="Coils"/>
    </source>
</evidence>
<feature type="coiled-coil region" evidence="7">
    <location>
        <begin position="635"/>
        <end position="715"/>
    </location>
</feature>
<keyword evidence="4 11" id="KW-0808">Transferase</keyword>
<keyword evidence="3 11" id="KW-0489">Methyltransferase</keyword>
<dbReference type="Gene3D" id="3.40.50.180">
    <property type="entry name" value="Methylesterase CheB, C-terminal domain"/>
    <property type="match status" value="1"/>
</dbReference>
<sequence length="1093" mass="124687">MTKLSEYSEKKIQAFPVVGIGASAGGLDAFMKFVEQIPHDSGMAYVATLHHPLPEEGNLAKALSALSKIPVVEIINDMVFEANHIYIIPENRVLATEYGFLKLSSRNRNERKFHPIDTFFTSLAEVYKSSAIGVLLSGASSDGTTGLKVIKEFGGATVAQDPETTPFRTMPQNAIDSEATDYILPPESMPSQLLHIRHSFEANYAYTESEHIPEDEEEMLSQIIKIIYTRTGNDFRHYKQPTIRRRIARRMVVTQKEELADYLNYLRNDKAEQDYLFNDLLIPVSYFFRDFKIFESLNDTIFPQLVQNSTSKTLRIWVAGCSTGEEAYSLAISLHEFLLSRKHDIKVQIFASDISERVITKARAGAYALHDLENVSETRLANYFTKREGTYHVNKVIREMCVFAVHNFIKDPPFAKIDMISCRNVLIYFDSFLQNKVLNTFHYALKENGFLFLGKSESAVGVSHLFEAVAKHEKMYVKKFTPGKYTVEASKTVLVQEQKKLNIEQKTKPDTDFRKMASDILFSRFTPAGVVIDEHQDIVHFYGDTGPFLLPSPGKPNFNILKMAREGLSFELRNTLLKVKESGEVARKESIRVKNQNYLVDIEIIPLNTDDHYQMVVFKKKEIIPQNEDDSNKRKTSELKRIAELESELSQLKEDIKRVTEEQQIAFEELQTTNEELLSSSEELQALNDELESSTEELQSNNEELMCVNDELRDRQEQLTSVSNYAESIIRSVREPLIVLDKELRIKSANPAFYSYFKTTELEAEGKAFFDIGTSQWEISELKALFKNVLDDKRGIDDYKIKTIFPKIGERTLMLNARSVIDAVPTEMLLVTLEDVTNIENSNEKLLRKNNELQLYNEQLQSFSWAASHDLQEPLRKITMFSKLILEEDKGIAEKSRYNLERIVIATENMRQLIEDLMGYTRTIAIENELKKTDLNVLLKKTLTDLKDIIKEKDTVVTASVLPKVEVLPQQFQQLFSNLIINSIKYSKDDVQPQIAITADKATDDEISTLGGNPELEYFKISVSDNGIGFPDSQAEKIFDAFFRLHAKDKFRGSGLGLALCRKIVHNHNGFIKATGKIDEGATMMIYIPSKTI</sequence>
<evidence type="ECO:0000259" key="8">
    <source>
        <dbReference type="PROSITE" id="PS50109"/>
    </source>
</evidence>
<dbReference type="InterPro" id="IPR050903">
    <property type="entry name" value="Bact_Chemotaxis_MeTrfase"/>
</dbReference>
<dbReference type="CDD" id="cd16434">
    <property type="entry name" value="CheB-CheR_fusion"/>
    <property type="match status" value="1"/>
</dbReference>
<dbReference type="SUPFAM" id="SSF55785">
    <property type="entry name" value="PYP-like sensor domain (PAS domain)"/>
    <property type="match status" value="1"/>
</dbReference>
<dbReference type="PROSITE" id="PS50109">
    <property type="entry name" value="HIS_KIN"/>
    <property type="match status" value="1"/>
</dbReference>
<dbReference type="RefSeq" id="WP_310028181.1">
    <property type="nucleotide sequence ID" value="NZ_JAVDVI010000018.1"/>
</dbReference>
<feature type="active site" evidence="6">
    <location>
        <position position="50"/>
    </location>
</feature>
<gene>
    <name evidence="11" type="ORF">J2X31_003320</name>
</gene>
<evidence type="ECO:0000256" key="4">
    <source>
        <dbReference type="ARBA" id="ARBA00022679"/>
    </source>
</evidence>
<dbReference type="Pfam" id="PF02518">
    <property type="entry name" value="HATPase_c"/>
    <property type="match status" value="1"/>
</dbReference>
<dbReference type="Pfam" id="PF03705">
    <property type="entry name" value="CheR_N"/>
    <property type="match status" value="1"/>
</dbReference>
<dbReference type="Gene3D" id="3.30.565.10">
    <property type="entry name" value="Histidine kinase-like ATPase, C-terminal domain"/>
    <property type="match status" value="1"/>
</dbReference>
<feature type="domain" description="CheR-type methyltransferase" evidence="10">
    <location>
        <begin position="217"/>
        <end position="479"/>
    </location>
</feature>
<dbReference type="CDD" id="cd00082">
    <property type="entry name" value="HisKA"/>
    <property type="match status" value="1"/>
</dbReference>
<reference evidence="11 12" key="1">
    <citation type="submission" date="2023-07" db="EMBL/GenBank/DDBJ databases">
        <title>Sorghum-associated microbial communities from plants grown in Nebraska, USA.</title>
        <authorList>
            <person name="Schachtman D."/>
        </authorList>
    </citation>
    <scope>NUCLEOTIDE SEQUENCE [LARGE SCALE GENOMIC DNA]</scope>
    <source>
        <strain evidence="11 12">3773</strain>
    </source>
</reference>
<dbReference type="PRINTS" id="PR00996">
    <property type="entry name" value="CHERMTFRASE"/>
</dbReference>
<dbReference type="Pfam" id="PF01339">
    <property type="entry name" value="CheB_methylest"/>
    <property type="match status" value="1"/>
</dbReference>
<feature type="domain" description="Histidine kinase" evidence="8">
    <location>
        <begin position="866"/>
        <end position="1092"/>
    </location>
</feature>
<accession>A0ABU1TTU3</accession>
<evidence type="ECO:0000256" key="1">
    <source>
        <dbReference type="ARBA" id="ARBA00000085"/>
    </source>
</evidence>
<evidence type="ECO:0000313" key="11">
    <source>
        <dbReference type="EMBL" id="MDR6969290.1"/>
    </source>
</evidence>
<dbReference type="InterPro" id="IPR000780">
    <property type="entry name" value="CheR_MeTrfase"/>
</dbReference>
<evidence type="ECO:0000256" key="3">
    <source>
        <dbReference type="ARBA" id="ARBA00022603"/>
    </source>
</evidence>
<dbReference type="InterPro" id="IPR035965">
    <property type="entry name" value="PAS-like_dom_sf"/>
</dbReference>